<organism evidence="2 3">
    <name type="scientific">Hymenolepis diminuta</name>
    <name type="common">Rat tapeworm</name>
    <dbReference type="NCBI Taxonomy" id="6216"/>
    <lineage>
        <taxon>Eukaryota</taxon>
        <taxon>Metazoa</taxon>
        <taxon>Spiralia</taxon>
        <taxon>Lophotrochozoa</taxon>
        <taxon>Platyhelminthes</taxon>
        <taxon>Cestoda</taxon>
        <taxon>Eucestoda</taxon>
        <taxon>Cyclophyllidea</taxon>
        <taxon>Hymenolepididae</taxon>
        <taxon>Hymenolepis</taxon>
    </lineage>
</organism>
<dbReference type="EMBL" id="CABIJS010000555">
    <property type="protein sequence ID" value="VUZ53375.1"/>
    <property type="molecule type" value="Genomic_DNA"/>
</dbReference>
<dbReference type="Proteomes" id="UP000321570">
    <property type="component" value="Unassembled WGS sequence"/>
</dbReference>
<keyword evidence="3" id="KW-1185">Reference proteome</keyword>
<protein>
    <submittedName>
        <fullName evidence="2">Uncharacterized protein</fullName>
    </submittedName>
</protein>
<accession>A0A564Z1L4</accession>
<sequence>MRVLTQIVDYKWPSIRHTHRGHTGDPSSSNASPVAQSFSSNSLFSLETLY</sequence>
<reference evidence="2 3" key="1">
    <citation type="submission" date="2019-07" db="EMBL/GenBank/DDBJ databases">
        <authorList>
            <person name="Jastrzebski P J."/>
            <person name="Paukszto L."/>
            <person name="Jastrzebski P J."/>
        </authorList>
    </citation>
    <scope>NUCLEOTIDE SEQUENCE [LARGE SCALE GENOMIC DNA]</scope>
    <source>
        <strain evidence="2 3">WMS-il1</strain>
    </source>
</reference>
<evidence type="ECO:0000313" key="3">
    <source>
        <dbReference type="Proteomes" id="UP000321570"/>
    </source>
</evidence>
<name>A0A564Z1L4_HYMDI</name>
<proteinExistence type="predicted"/>
<feature type="compositionally biased region" description="Polar residues" evidence="1">
    <location>
        <begin position="25"/>
        <end position="37"/>
    </location>
</feature>
<dbReference type="AlphaFoldDB" id="A0A564Z1L4"/>
<gene>
    <name evidence="2" type="ORF">WMSIL1_LOCUS11560</name>
</gene>
<evidence type="ECO:0000313" key="2">
    <source>
        <dbReference type="EMBL" id="VUZ53375.1"/>
    </source>
</evidence>
<evidence type="ECO:0000256" key="1">
    <source>
        <dbReference type="SAM" id="MobiDB-lite"/>
    </source>
</evidence>
<feature type="region of interest" description="Disordered" evidence="1">
    <location>
        <begin position="16"/>
        <end position="37"/>
    </location>
</feature>